<dbReference type="CTD" id="10290"/>
<dbReference type="GO" id="GO:0035556">
    <property type="term" value="P:intracellular signal transduction"/>
    <property type="evidence" value="ECO:0007669"/>
    <property type="project" value="TreeGrafter"/>
</dbReference>
<dbReference type="RefSeq" id="XP_045368044.1">
    <property type="nucleotide sequence ID" value="XM_045512088.1"/>
</dbReference>
<accession>A0A9W3HDP4</accession>
<comment type="similarity">
    <text evidence="1">Belongs to the protein kinase superfamily. CAMK Ser/Thr protein kinase family.</text>
</comment>
<dbReference type="PANTHER" id="PTHR24342:SF20">
    <property type="entry name" value="MYOSIN LIGHT CHAIN KINASE, SMOOTH MUSCLE"/>
    <property type="match status" value="1"/>
</dbReference>
<dbReference type="PANTHER" id="PTHR24342">
    <property type="entry name" value="SERINE/THREONINE-PROTEIN KINASE 17"/>
    <property type="match status" value="1"/>
</dbReference>
<dbReference type="InterPro" id="IPR011009">
    <property type="entry name" value="Kinase-like_dom_sf"/>
</dbReference>
<evidence type="ECO:0000313" key="9">
    <source>
        <dbReference type="RefSeq" id="XP_045368044.1"/>
    </source>
</evidence>
<evidence type="ECO:0000259" key="8">
    <source>
        <dbReference type="PROSITE" id="PS50011"/>
    </source>
</evidence>
<feature type="region of interest" description="Disordered" evidence="7">
    <location>
        <begin position="92"/>
        <end position="123"/>
    </location>
</feature>
<dbReference type="Pfam" id="PF00069">
    <property type="entry name" value="Pkinase"/>
    <property type="match status" value="1"/>
</dbReference>
<gene>
    <name evidence="9" type="primary">LOC105064098</name>
</gene>
<organism evidence="9">
    <name type="scientific">Camelus bactrianus</name>
    <name type="common">Bactrian camel</name>
    <dbReference type="NCBI Taxonomy" id="9837"/>
    <lineage>
        <taxon>Eukaryota</taxon>
        <taxon>Metazoa</taxon>
        <taxon>Chordata</taxon>
        <taxon>Craniata</taxon>
        <taxon>Vertebrata</taxon>
        <taxon>Euteleostomi</taxon>
        <taxon>Mammalia</taxon>
        <taxon>Eutheria</taxon>
        <taxon>Laurasiatheria</taxon>
        <taxon>Artiodactyla</taxon>
        <taxon>Tylopoda</taxon>
        <taxon>Camelidae</taxon>
        <taxon>Camelus</taxon>
    </lineage>
</organism>
<dbReference type="AlphaFoldDB" id="A0A9W3HDP4"/>
<dbReference type="SUPFAM" id="SSF56112">
    <property type="entry name" value="Protein kinase-like (PK-like)"/>
    <property type="match status" value="1"/>
</dbReference>
<feature type="domain" description="Protein kinase" evidence="8">
    <location>
        <begin position="1"/>
        <end position="313"/>
    </location>
</feature>
<dbReference type="GO" id="GO:0005634">
    <property type="term" value="C:nucleus"/>
    <property type="evidence" value="ECO:0007669"/>
    <property type="project" value="TreeGrafter"/>
</dbReference>
<dbReference type="InterPro" id="IPR008271">
    <property type="entry name" value="Ser/Thr_kinase_AS"/>
</dbReference>
<dbReference type="PROSITE" id="PS50011">
    <property type="entry name" value="PROTEIN_KINASE_DOM"/>
    <property type="match status" value="1"/>
</dbReference>
<proteinExistence type="inferred from homology"/>
<evidence type="ECO:0000256" key="3">
    <source>
        <dbReference type="ARBA" id="ARBA00022679"/>
    </source>
</evidence>
<evidence type="ECO:0000256" key="1">
    <source>
        <dbReference type="ARBA" id="ARBA00006692"/>
    </source>
</evidence>
<evidence type="ECO:0000256" key="4">
    <source>
        <dbReference type="ARBA" id="ARBA00022741"/>
    </source>
</evidence>
<evidence type="ECO:0000256" key="2">
    <source>
        <dbReference type="ARBA" id="ARBA00022527"/>
    </source>
</evidence>
<dbReference type="Gene3D" id="1.10.510.10">
    <property type="entry name" value="Transferase(Phosphotransferase) domain 1"/>
    <property type="match status" value="1"/>
</dbReference>
<keyword evidence="2" id="KW-0723">Serine/threonine-protein kinase</keyword>
<dbReference type="SMART" id="SM00220">
    <property type="entry name" value="S_TKc"/>
    <property type="match status" value="1"/>
</dbReference>
<dbReference type="GO" id="GO:0004674">
    <property type="term" value="F:protein serine/threonine kinase activity"/>
    <property type="evidence" value="ECO:0007669"/>
    <property type="project" value="UniProtKB-KW"/>
</dbReference>
<keyword evidence="4" id="KW-0547">Nucleotide-binding</keyword>
<keyword evidence="6" id="KW-0067">ATP-binding</keyword>
<dbReference type="InterPro" id="IPR000719">
    <property type="entry name" value="Prot_kinase_dom"/>
</dbReference>
<reference evidence="9" key="1">
    <citation type="submission" date="2025-08" db="UniProtKB">
        <authorList>
            <consortium name="RefSeq"/>
        </authorList>
    </citation>
    <scope>IDENTIFICATION</scope>
    <source>
        <tissue evidence="9">Blood</tissue>
    </source>
</reference>
<protein>
    <submittedName>
        <fullName evidence="9">Serine/threonine-protein kinase DDB_G0283821 isoform X2</fullName>
    </submittedName>
</protein>
<evidence type="ECO:0000256" key="5">
    <source>
        <dbReference type="ARBA" id="ARBA00022777"/>
    </source>
</evidence>
<keyword evidence="3" id="KW-0808">Transferase</keyword>
<dbReference type="GO" id="GO:0043065">
    <property type="term" value="P:positive regulation of apoptotic process"/>
    <property type="evidence" value="ECO:0007669"/>
    <property type="project" value="TreeGrafter"/>
</dbReference>
<sequence>MSAPWWCSARGTRTEASTLALPETWLVKSPAKQSWLCTQLRQLWRWRGSGKTRSSEEGGSATFMTSTRRLAGVPSPTCGVWWSVALAWSLQPSSSPVRPSRRHQRGGRPGCWPDSSMTASSTSTRLLRGAGDWSLSLSSARRSCSSEWPGKPPCIRAYMRQVLDGICYLHENHVLHLDVKPENLLVWDGVEGEEQVKICDFGNAQELTPGEPQYCQYGTPEFVAPEIVNQTPVSGVTDIWPVGVVAFLCLTGISPFVGENDRTTLMNIRNYNVAFEETTFLSLSREARGFLIKVLVQDRLRPTAEETLEHPWFKVSLAEGNSSVVEHLLNMHNVWVQSLVPPLKKRLK</sequence>
<keyword evidence="5 9" id="KW-0418">Kinase</keyword>
<name>A0A9W3HDP4_CAMBA</name>
<dbReference type="GO" id="GO:0005524">
    <property type="term" value="F:ATP binding"/>
    <property type="evidence" value="ECO:0007669"/>
    <property type="project" value="UniProtKB-KW"/>
</dbReference>
<evidence type="ECO:0000256" key="6">
    <source>
        <dbReference type="ARBA" id="ARBA00022840"/>
    </source>
</evidence>
<evidence type="ECO:0000256" key="7">
    <source>
        <dbReference type="SAM" id="MobiDB-lite"/>
    </source>
</evidence>
<dbReference type="PROSITE" id="PS00108">
    <property type="entry name" value="PROTEIN_KINASE_ST"/>
    <property type="match status" value="1"/>
</dbReference>